<dbReference type="RefSeq" id="WP_058644485.1">
    <property type="nucleotide sequence ID" value="NZ_LDSL01000204.1"/>
</dbReference>
<proteinExistence type="predicted"/>
<dbReference type="OrthoDB" id="101857at2"/>
<sequence>MAIVPPGRAEAGPLAVAAAPSRAGRRGPHAVEVALPHAPEQAVALYQIHFQPEQRRNLDPGFIPLDNAHHPDPLREFAVFERLAREEGTRLAPLWGALSWRFGAKTGLDSRALRAAIAAQPGHDLYYCNPYPENEALYINSWQQGVTAHPAFLELCAAVFEAAGLPVAELHGVRPAQAMSACNYFVGGPAFWQRYLPWVRQVVDGTRARVAPSVLDILDSSLSDPRQRHAGSSYWPFIIERLLPLFLDGEGKGLKTHKIALPACEAKLNAHLRHLREMKDVAHRTHSRWLYACWLNYRNLYLLQTAGSDWCRQYLPQINVTELDFL</sequence>
<comment type="caution">
    <text evidence="1">The sequence shown here is derived from an EMBL/GenBank/DDBJ whole genome shotgun (WGS) entry which is preliminary data.</text>
</comment>
<dbReference type="EMBL" id="LDSL01000204">
    <property type="protein sequence ID" value="KTT13294.1"/>
    <property type="molecule type" value="Genomic_DNA"/>
</dbReference>
<name>A0A147GLM4_9BURK</name>
<protein>
    <submittedName>
        <fullName evidence="1">Uncharacterized protein</fullName>
    </submittedName>
</protein>
<dbReference type="Proteomes" id="UP000072741">
    <property type="component" value="Unassembled WGS sequence"/>
</dbReference>
<accession>A0A147GLM4</accession>
<gene>
    <name evidence="1" type="ORF">NS331_24300</name>
</gene>
<reference evidence="1 2" key="1">
    <citation type="journal article" date="2016" name="Front. Microbiol.">
        <title>Genomic Resource of Rice Seed Associated Bacteria.</title>
        <authorList>
            <person name="Midha S."/>
            <person name="Bansal K."/>
            <person name="Sharma S."/>
            <person name="Kumar N."/>
            <person name="Patil P.P."/>
            <person name="Chaudhry V."/>
            <person name="Patil P.B."/>
        </authorList>
    </citation>
    <scope>NUCLEOTIDE SEQUENCE [LARGE SCALE GENOMIC DNA]</scope>
    <source>
        <strain evidence="1 2">NS331</strain>
    </source>
</reference>
<evidence type="ECO:0000313" key="2">
    <source>
        <dbReference type="Proteomes" id="UP000072741"/>
    </source>
</evidence>
<organism evidence="1 2">
    <name type="scientific">Pseudacidovorax intermedius</name>
    <dbReference type="NCBI Taxonomy" id="433924"/>
    <lineage>
        <taxon>Bacteria</taxon>
        <taxon>Pseudomonadati</taxon>
        <taxon>Pseudomonadota</taxon>
        <taxon>Betaproteobacteria</taxon>
        <taxon>Burkholderiales</taxon>
        <taxon>Comamonadaceae</taxon>
        <taxon>Pseudacidovorax</taxon>
    </lineage>
</organism>
<dbReference type="AlphaFoldDB" id="A0A147GLM4"/>
<evidence type="ECO:0000313" key="1">
    <source>
        <dbReference type="EMBL" id="KTT13294.1"/>
    </source>
</evidence>
<keyword evidence="2" id="KW-1185">Reference proteome</keyword>